<evidence type="ECO:0000256" key="1">
    <source>
        <dbReference type="SAM" id="MobiDB-lite"/>
    </source>
</evidence>
<accession>A0A151GQD5</accession>
<sequence>MEPTTIGGNTTSSRPPCLGQPTDAVPMENMTQSTDNRQDPARPDVDVDDDDAAAAAADRQPPPESTANPHRSSPRHSELPVKVETDGRSQPSVATDAWDEPVPPPPSKEASDSMAIGPAQDDVRAVAPGGTDGGPVCNITLLLTSGGRHPYKLDAKYLARRNVVVPDETESGRPDPFSISVYTLKELILREWRSDWEAKPASPSSIRLIHFGKLLDDKEQLKKYQFGTESPNVIHMSIRPADLDDEEPKSGSKSLAAGSADGQRAGGGSRCCVIL</sequence>
<dbReference type="PANTHER" id="PTHR13169:SF0">
    <property type="entry name" value="UBIQUITIN-LIKE PROTEIN 3"/>
    <property type="match status" value="1"/>
</dbReference>
<evidence type="ECO:0000313" key="4">
    <source>
        <dbReference type="Proteomes" id="UP000076580"/>
    </source>
</evidence>
<feature type="compositionally biased region" description="Low complexity" evidence="1">
    <location>
        <begin position="251"/>
        <end position="260"/>
    </location>
</feature>
<reference evidence="3 4" key="1">
    <citation type="journal article" date="2016" name="Sci. Rep.">
        <title>Insights into Adaptations to a Near-Obligate Nematode Endoparasitic Lifestyle from the Finished Genome of Drechmeria coniospora.</title>
        <authorList>
            <person name="Zhang L."/>
            <person name="Zhou Z."/>
            <person name="Guo Q."/>
            <person name="Fokkens L."/>
            <person name="Miskei M."/>
            <person name="Pocsi I."/>
            <person name="Zhang W."/>
            <person name="Chen M."/>
            <person name="Wang L."/>
            <person name="Sun Y."/>
            <person name="Donzelli B.G."/>
            <person name="Gibson D.M."/>
            <person name="Nelson D.R."/>
            <person name="Luo J.G."/>
            <person name="Rep M."/>
            <person name="Liu H."/>
            <person name="Yang S."/>
            <person name="Wang J."/>
            <person name="Krasnoff S.B."/>
            <person name="Xu Y."/>
            <person name="Molnar I."/>
            <person name="Lin M."/>
        </authorList>
    </citation>
    <scope>NUCLEOTIDE SEQUENCE [LARGE SCALE GENOMIC DNA]</scope>
    <source>
        <strain evidence="3 4">ARSEF 6962</strain>
    </source>
</reference>
<organism evidence="3 4">
    <name type="scientific">Drechmeria coniospora</name>
    <name type="common">Nematophagous fungus</name>
    <name type="synonym">Meria coniospora</name>
    <dbReference type="NCBI Taxonomy" id="98403"/>
    <lineage>
        <taxon>Eukaryota</taxon>
        <taxon>Fungi</taxon>
        <taxon>Dikarya</taxon>
        <taxon>Ascomycota</taxon>
        <taxon>Pezizomycotina</taxon>
        <taxon>Sordariomycetes</taxon>
        <taxon>Hypocreomycetidae</taxon>
        <taxon>Hypocreales</taxon>
        <taxon>Ophiocordycipitaceae</taxon>
        <taxon>Drechmeria</taxon>
    </lineage>
</organism>
<dbReference type="InterPro" id="IPR039540">
    <property type="entry name" value="UBL3-like_ubiquitin_dom"/>
</dbReference>
<dbReference type="RefSeq" id="XP_040658686.1">
    <property type="nucleotide sequence ID" value="XM_040797803.1"/>
</dbReference>
<dbReference type="Gene3D" id="3.10.20.90">
    <property type="entry name" value="Phosphatidylinositol 3-kinase Catalytic Subunit, Chain A, domain 1"/>
    <property type="match status" value="1"/>
</dbReference>
<feature type="compositionally biased region" description="Basic and acidic residues" evidence="1">
    <location>
        <begin position="75"/>
        <end position="87"/>
    </location>
</feature>
<feature type="region of interest" description="Disordered" evidence="1">
    <location>
        <begin position="1"/>
        <end position="114"/>
    </location>
</feature>
<keyword evidence="4" id="KW-1185">Reference proteome</keyword>
<protein>
    <recommendedName>
        <fullName evidence="2">UBL3-like ubiquitin domain-containing protein</fullName>
    </recommendedName>
</protein>
<feature type="compositionally biased region" description="Basic and acidic residues" evidence="1">
    <location>
        <begin position="36"/>
        <end position="45"/>
    </location>
</feature>
<dbReference type="InterPro" id="IPR040015">
    <property type="entry name" value="UBL3-like"/>
</dbReference>
<evidence type="ECO:0000259" key="2">
    <source>
        <dbReference type="Pfam" id="PF13881"/>
    </source>
</evidence>
<dbReference type="InterPro" id="IPR029071">
    <property type="entry name" value="Ubiquitin-like_domsf"/>
</dbReference>
<comment type="caution">
    <text evidence="3">The sequence shown here is derived from an EMBL/GenBank/DDBJ whole genome shotgun (WGS) entry which is preliminary data.</text>
</comment>
<dbReference type="Proteomes" id="UP000076580">
    <property type="component" value="Chromosome 01"/>
</dbReference>
<dbReference type="SUPFAM" id="SSF54236">
    <property type="entry name" value="Ubiquitin-like"/>
    <property type="match status" value="1"/>
</dbReference>
<dbReference type="InParanoid" id="A0A151GQD5"/>
<dbReference type="EMBL" id="LAYC01000001">
    <property type="protein sequence ID" value="KYK59334.1"/>
    <property type="molecule type" value="Genomic_DNA"/>
</dbReference>
<feature type="compositionally biased region" description="Polar residues" evidence="1">
    <location>
        <begin position="1"/>
        <end position="14"/>
    </location>
</feature>
<gene>
    <name evidence="3" type="ORF">DCS_00464</name>
</gene>
<dbReference type="PANTHER" id="PTHR13169">
    <property type="entry name" value="UBIQUITIN-LIKE PROTEIN 3 HCG-1 PROTEIN"/>
    <property type="match status" value="1"/>
</dbReference>
<proteinExistence type="predicted"/>
<feature type="domain" description="UBL3-like ubiquitin" evidence="2">
    <location>
        <begin position="178"/>
        <end position="250"/>
    </location>
</feature>
<dbReference type="Pfam" id="PF13881">
    <property type="entry name" value="Rad60-SLD_2"/>
    <property type="match status" value="1"/>
</dbReference>
<name>A0A151GQD5_DRECN</name>
<dbReference type="GeneID" id="63713107"/>
<dbReference type="AlphaFoldDB" id="A0A151GQD5"/>
<dbReference type="STRING" id="98403.A0A151GQD5"/>
<evidence type="ECO:0000313" key="3">
    <source>
        <dbReference type="EMBL" id="KYK59334.1"/>
    </source>
</evidence>
<feature type="region of interest" description="Disordered" evidence="1">
    <location>
        <begin position="242"/>
        <end position="269"/>
    </location>
</feature>